<dbReference type="EMBL" id="HACG01024263">
    <property type="protein sequence ID" value="CEK71128.1"/>
    <property type="molecule type" value="Transcribed_RNA"/>
</dbReference>
<dbReference type="EMBL" id="HACG01024262">
    <property type="protein sequence ID" value="CEK71127.1"/>
    <property type="molecule type" value="Transcribed_RNA"/>
</dbReference>
<reference evidence="1" key="1">
    <citation type="submission" date="2014-12" db="EMBL/GenBank/DDBJ databases">
        <title>Insight into the proteome of Arion vulgaris.</title>
        <authorList>
            <person name="Aradska J."/>
            <person name="Bulat T."/>
            <person name="Smidak R."/>
            <person name="Sarate P."/>
            <person name="Gangsoo J."/>
            <person name="Sialana F."/>
            <person name="Bilban M."/>
            <person name="Lubec G."/>
        </authorList>
    </citation>
    <scope>NUCLEOTIDE SEQUENCE</scope>
    <source>
        <tissue evidence="1">Skin</tissue>
    </source>
</reference>
<proteinExistence type="predicted"/>
<organism evidence="1">
    <name type="scientific">Arion vulgaris</name>
    <dbReference type="NCBI Taxonomy" id="1028688"/>
    <lineage>
        <taxon>Eukaryota</taxon>
        <taxon>Metazoa</taxon>
        <taxon>Spiralia</taxon>
        <taxon>Lophotrochozoa</taxon>
        <taxon>Mollusca</taxon>
        <taxon>Gastropoda</taxon>
        <taxon>Heterobranchia</taxon>
        <taxon>Euthyneura</taxon>
        <taxon>Panpulmonata</taxon>
        <taxon>Eupulmonata</taxon>
        <taxon>Stylommatophora</taxon>
        <taxon>Helicina</taxon>
        <taxon>Arionoidea</taxon>
        <taxon>Arionidae</taxon>
        <taxon>Arion</taxon>
    </lineage>
</organism>
<sequence>MLEPPWSALKTNDEVLQQACTQRNQRNQNPTIKVLLTYNVKRRFRRFGDNRYNSGKDRSWKTD</sequence>
<evidence type="ECO:0000313" key="2">
    <source>
        <dbReference type="EMBL" id="CEK71128.1"/>
    </source>
</evidence>
<dbReference type="AlphaFoldDB" id="A0A0B6ZRX2"/>
<accession>A0A0B6ZRX2</accession>
<gene>
    <name evidence="1" type="primary">ORF77035</name>
    <name evidence="2" type="synonym">ORF77037</name>
</gene>
<name>A0A0B6ZRX2_9EUPU</name>
<evidence type="ECO:0000313" key="1">
    <source>
        <dbReference type="EMBL" id="CEK71127.1"/>
    </source>
</evidence>
<protein>
    <submittedName>
        <fullName evidence="1">Uncharacterized protein</fullName>
    </submittedName>
</protein>